<protein>
    <submittedName>
        <fullName evidence="1">Uncharacterized protein</fullName>
    </submittedName>
</protein>
<keyword evidence="1" id="KW-0614">Plasmid</keyword>
<dbReference type="KEGG" id="ans:ArsFIN_49920"/>
<gene>
    <name evidence="1" type="ORF">ArsFIN_49920</name>
</gene>
<dbReference type="Proteomes" id="UP000295134">
    <property type="component" value="Plasmid pArsFIN7"/>
</dbReference>
<dbReference type="AlphaFoldDB" id="A0A4P7L1I4"/>
<reference evidence="1 2" key="1">
    <citation type="submission" date="2019-03" db="EMBL/GenBank/DDBJ databases">
        <title>Long-read sequencing reveals hyperdense prophage content in a complex bacterial symbiont genome.</title>
        <authorList>
            <person name="Frost C.L."/>
            <person name="Siozios S."/>
            <person name="Nadal-Jimenez P."/>
            <person name="Brockhurst M.A."/>
            <person name="King K.C."/>
            <person name="Darby A.C."/>
            <person name="Hurst G.D.D."/>
        </authorList>
    </citation>
    <scope>NUCLEOTIDE SEQUENCE [LARGE SCALE GENOMIC DNA]</scope>
    <source>
        <strain evidence="1 2">FIN</strain>
        <plasmid evidence="2">parsfin7</plasmid>
    </source>
</reference>
<organism evidence="1 2">
    <name type="scientific">Arsenophonus nasoniae</name>
    <name type="common">son-killer infecting Nasonia vitripennis</name>
    <dbReference type="NCBI Taxonomy" id="638"/>
    <lineage>
        <taxon>Bacteria</taxon>
        <taxon>Pseudomonadati</taxon>
        <taxon>Pseudomonadota</taxon>
        <taxon>Gammaproteobacteria</taxon>
        <taxon>Enterobacterales</taxon>
        <taxon>Morganellaceae</taxon>
        <taxon>Arsenophonus</taxon>
    </lineage>
</organism>
<sequence>MHLTQLPYGHLAKETKLSDSSAVIVCFIEFQRKPKLFHSSIMVMNSSAGRLSVITPRCSRIQRVGSVALLQSLIIVTGGG</sequence>
<dbReference type="EMBL" id="CP038619">
    <property type="protein sequence ID" value="QBY46381.1"/>
    <property type="molecule type" value="Genomic_DNA"/>
</dbReference>
<evidence type="ECO:0000313" key="2">
    <source>
        <dbReference type="Proteomes" id="UP000295134"/>
    </source>
</evidence>
<geneLocation type="plasmid" evidence="2">
    <name>parsfin7</name>
</geneLocation>
<evidence type="ECO:0000313" key="1">
    <source>
        <dbReference type="EMBL" id="QBY46381.1"/>
    </source>
</evidence>
<name>A0A4P7L1I4_9GAMM</name>
<proteinExistence type="predicted"/>
<accession>A0A4P7L1I4</accession>